<keyword evidence="2" id="KW-1185">Reference proteome</keyword>
<evidence type="ECO:0000313" key="2">
    <source>
        <dbReference type="Proteomes" id="UP000821845"/>
    </source>
</evidence>
<accession>A0ACB7T298</accession>
<evidence type="ECO:0000313" key="1">
    <source>
        <dbReference type="EMBL" id="KAH6941045.1"/>
    </source>
</evidence>
<dbReference type="EMBL" id="CM023491">
    <property type="protein sequence ID" value="KAH6941045.1"/>
    <property type="molecule type" value="Genomic_DNA"/>
</dbReference>
<gene>
    <name evidence="1" type="ORF">HPB50_012726</name>
</gene>
<reference evidence="1" key="1">
    <citation type="submission" date="2020-05" db="EMBL/GenBank/DDBJ databases">
        <title>Large-scale comparative analyses of tick genomes elucidate their genetic diversity and vector capacities.</title>
        <authorList>
            <person name="Jia N."/>
            <person name="Wang J."/>
            <person name="Shi W."/>
            <person name="Du L."/>
            <person name="Sun Y."/>
            <person name="Zhan W."/>
            <person name="Jiang J."/>
            <person name="Wang Q."/>
            <person name="Zhang B."/>
            <person name="Ji P."/>
            <person name="Sakyi L.B."/>
            <person name="Cui X."/>
            <person name="Yuan T."/>
            <person name="Jiang B."/>
            <person name="Yang W."/>
            <person name="Lam T.T.-Y."/>
            <person name="Chang Q."/>
            <person name="Ding S."/>
            <person name="Wang X."/>
            <person name="Zhu J."/>
            <person name="Ruan X."/>
            <person name="Zhao L."/>
            <person name="Wei J."/>
            <person name="Que T."/>
            <person name="Du C."/>
            <person name="Cheng J."/>
            <person name="Dai P."/>
            <person name="Han X."/>
            <person name="Huang E."/>
            <person name="Gao Y."/>
            <person name="Liu J."/>
            <person name="Shao H."/>
            <person name="Ye R."/>
            <person name="Li L."/>
            <person name="Wei W."/>
            <person name="Wang X."/>
            <person name="Wang C."/>
            <person name="Yang T."/>
            <person name="Huo Q."/>
            <person name="Li W."/>
            <person name="Guo W."/>
            <person name="Chen H."/>
            <person name="Zhou L."/>
            <person name="Ni X."/>
            <person name="Tian J."/>
            <person name="Zhou Y."/>
            <person name="Sheng Y."/>
            <person name="Liu T."/>
            <person name="Pan Y."/>
            <person name="Xia L."/>
            <person name="Li J."/>
            <person name="Zhao F."/>
            <person name="Cao W."/>
        </authorList>
    </citation>
    <scope>NUCLEOTIDE SEQUENCE</scope>
    <source>
        <strain evidence="1">Hyas-2018</strain>
    </source>
</reference>
<proteinExistence type="predicted"/>
<comment type="caution">
    <text evidence="1">The sequence shown here is derived from an EMBL/GenBank/DDBJ whole genome shotgun (WGS) entry which is preliminary data.</text>
</comment>
<name>A0ACB7T298_HYAAI</name>
<sequence length="1299" mass="146960">MSRYYQCLQPDRRRGFWHGWYTIEEGIEMNSIAFGTFVGLNIFAERHAIVGTETDKGYNIDCTFRHNERTLQVFIELKHCTGTDVYRLSMSYYNIFRVVVHDPDSGSADVFLYVHTLPLFHHGVEPSGFFRPTYQQPKKQKTRDQLNFQRVLKIGCKPCGPVLESRDVGGCFVMRLSFTKRHEARRTVGRLSRRCGRALFAFVPIKTHSVGRKAEDLREKLCSRIMPKLTFRCCYALNSLIQMSDDIIVQLMLLEKRELDTLLADLEKYASHNEGALEEVLFSIGTALEQRSNVTFAAVLPELFKKFCETYVPITVPQGSCLVRRLFVTPSRIFFLPPAVHAENRVLRKFDVDYALRVSFRDDHFEYLSHTLGSHSERHQMLDEIVGGFLRRGIKIGDRHFRLLASSVSQLRDHGVWLYANDCHGNSVESIRAWMGDFSQIPSVAKKIARMGQCFSTTEESVIVPLHGETMQDAPDIEGGTHPESGKPYIFSDGIGMISESLMKKVCARLDLPQVPSAIQIRYAGYKGMLCTNNALEGDKLILRKSMNKFACVTSASIEVIKVSAPSPVFLNRPLITILEQLDVPRQVFLHLQQNMLLQLCDSLVNDGAALRVLGTYANTSLPFAKLLVNGVSLSREPFIRSMILAVYESLLGKFGLKEKGRIAIPPEKGRNMLGVLDETGTLEYGQVFVHTCFKLHRLCLTVADHPTLGTVLVTKCPCLHPGDVRKFEAVDVPALRHIRDCIVFPAKGPRPHPNEMAGSDLDGDEYIVIWEKDLFFPGPNRQPMVFSDTSDSDIIQFLCKYILNDSVGIMSNAHLAWADQLPGGIFSKTCCDLAQKISTCLDFAKTGINAELSKSERVQKYPDFMAKRGIKPSYRSKRVLGELYRLNKTLISSTYHAYTAADFHCALFDYPGWRKHLHAAQKARDTYEVMMWRIMYQYGIKSEAEVVAGVINSVSRYNKSKQDRTSVETLVSKQYQELTEAMRKQFVVDVEAASRQCQSQPAEKTLLEMASAWYMVTSTDEQFKKRSLGLPWCIADSLLLLLKERSREQPACIVSRNLLSAKVNSQNPGRLPKDAAFDLLCVWARKEELLRDSVTKASQVCMSCFKQAFQQYVSTSQSSTGAVTRGGCITSQGDSGNCGQTAGDYVCGFIRYLTMALTGLPLCNECYSPSGQVHKLTLAALYCYSRLVISRDVCCFGLPCDPELHDSTEEVQESDPIRINVQTPLFLTMLREQEDSVKELLCRWTGVEEVSIRLYNYRSQRFHYIIVSAVGRLWQLCCFDELVAQPWLEDAIVDKRLR</sequence>
<protein>
    <submittedName>
        <fullName evidence="1">Uncharacterized protein</fullName>
    </submittedName>
</protein>
<organism evidence="1 2">
    <name type="scientific">Hyalomma asiaticum</name>
    <name type="common">Tick</name>
    <dbReference type="NCBI Taxonomy" id="266040"/>
    <lineage>
        <taxon>Eukaryota</taxon>
        <taxon>Metazoa</taxon>
        <taxon>Ecdysozoa</taxon>
        <taxon>Arthropoda</taxon>
        <taxon>Chelicerata</taxon>
        <taxon>Arachnida</taxon>
        <taxon>Acari</taxon>
        <taxon>Parasitiformes</taxon>
        <taxon>Ixodida</taxon>
        <taxon>Ixodoidea</taxon>
        <taxon>Ixodidae</taxon>
        <taxon>Hyalomminae</taxon>
        <taxon>Hyalomma</taxon>
    </lineage>
</organism>
<dbReference type="Proteomes" id="UP000821845">
    <property type="component" value="Chromosome 11"/>
</dbReference>